<dbReference type="GO" id="GO:0009982">
    <property type="term" value="F:pseudouridine synthase activity"/>
    <property type="evidence" value="ECO:0007669"/>
    <property type="project" value="InterPro"/>
</dbReference>
<dbReference type="InterPro" id="IPR042092">
    <property type="entry name" value="PsdUridine_s_RsuA/RluB/E/F_cat"/>
</dbReference>
<dbReference type="InterPro" id="IPR006145">
    <property type="entry name" value="PsdUridine_synth_RsuA/RluA"/>
</dbReference>
<feature type="domain" description="Pseudouridine synthase RsuA/RluA-like" evidence="2">
    <location>
        <begin position="65"/>
        <end position="202"/>
    </location>
</feature>
<evidence type="ECO:0000256" key="1">
    <source>
        <dbReference type="ARBA" id="ARBA00023235"/>
    </source>
</evidence>
<dbReference type="InterPro" id="IPR020094">
    <property type="entry name" value="TruA/RsuA/RluB/E/F_N"/>
</dbReference>
<dbReference type="GO" id="GO:0003723">
    <property type="term" value="F:RNA binding"/>
    <property type="evidence" value="ECO:0007669"/>
    <property type="project" value="InterPro"/>
</dbReference>
<dbReference type="GO" id="GO:0001522">
    <property type="term" value="P:pseudouridine synthesis"/>
    <property type="evidence" value="ECO:0007669"/>
    <property type="project" value="InterPro"/>
</dbReference>
<dbReference type="AlphaFoldDB" id="A0AAW2YL65"/>
<dbReference type="PANTHER" id="PTHR47683:SF2">
    <property type="entry name" value="RNA-BINDING S4 DOMAIN-CONTAINING PROTEIN"/>
    <property type="match status" value="1"/>
</dbReference>
<sequence length="249" mass="28902">MRIDRILTMCGYCTRSHASRFLTIHRFYLEGDKRRIMSTSKLIHDPTKLLMDGEPLEYPFADFTLLLHKPEGYICSTEREYEGAKIVPDLLTERFRNRHPALNCAGRLDIDTTGIVLMTQDGILQNEITSSRFEKEYIVKFTPPFEKQDDFEDMRRSFASGRLTLKKEKNPCLPASLELVSQDCVKVTITEGKYHQIKKMFACFGKRITQLKRIRIGHIVLDEDVVPEGSWRALTPKEIEQFRPSHSQS</sequence>
<dbReference type="EMBL" id="JAOPGA020000266">
    <property type="protein sequence ID" value="KAL0477874.1"/>
    <property type="molecule type" value="Genomic_DNA"/>
</dbReference>
<dbReference type="NCBIfam" id="TIGR00093">
    <property type="entry name" value="pseudouridine synthase"/>
    <property type="match status" value="1"/>
</dbReference>
<reference evidence="3 4" key="1">
    <citation type="submission" date="2024-03" db="EMBL/GenBank/DDBJ databases">
        <title>The Acrasis kona genome and developmental transcriptomes reveal deep origins of eukaryotic multicellular pathways.</title>
        <authorList>
            <person name="Sheikh S."/>
            <person name="Fu C.-J."/>
            <person name="Brown M.W."/>
            <person name="Baldauf S.L."/>
        </authorList>
    </citation>
    <scope>NUCLEOTIDE SEQUENCE [LARGE SCALE GENOMIC DNA]</scope>
    <source>
        <strain evidence="3 4">ATCC MYA-3509</strain>
    </source>
</reference>
<keyword evidence="1" id="KW-0413">Isomerase</keyword>
<organism evidence="3 4">
    <name type="scientific">Acrasis kona</name>
    <dbReference type="NCBI Taxonomy" id="1008807"/>
    <lineage>
        <taxon>Eukaryota</taxon>
        <taxon>Discoba</taxon>
        <taxon>Heterolobosea</taxon>
        <taxon>Tetramitia</taxon>
        <taxon>Eutetramitia</taxon>
        <taxon>Acrasidae</taxon>
        <taxon>Acrasis</taxon>
    </lineage>
</organism>
<dbReference type="InterPro" id="IPR000748">
    <property type="entry name" value="PsdUridine_synth_RsuA/RluB/E/F"/>
</dbReference>
<dbReference type="InterPro" id="IPR050343">
    <property type="entry name" value="RsuA_PseudoU_synthase"/>
</dbReference>
<dbReference type="PANTHER" id="PTHR47683">
    <property type="entry name" value="PSEUDOURIDINE SYNTHASE FAMILY PROTEIN-RELATED"/>
    <property type="match status" value="1"/>
</dbReference>
<accession>A0AAW2YL65</accession>
<comment type="caution">
    <text evidence="3">The sequence shown here is derived from an EMBL/GenBank/DDBJ whole genome shotgun (WGS) entry which is preliminary data.</text>
</comment>
<name>A0AAW2YL65_9EUKA</name>
<dbReference type="Proteomes" id="UP001431209">
    <property type="component" value="Unassembled WGS sequence"/>
</dbReference>
<proteinExistence type="predicted"/>
<evidence type="ECO:0000259" key="2">
    <source>
        <dbReference type="Pfam" id="PF00849"/>
    </source>
</evidence>
<protein>
    <submittedName>
        <fullName evidence="3">RsuA</fullName>
    </submittedName>
</protein>
<dbReference type="SUPFAM" id="SSF55120">
    <property type="entry name" value="Pseudouridine synthase"/>
    <property type="match status" value="1"/>
</dbReference>
<dbReference type="InterPro" id="IPR020103">
    <property type="entry name" value="PsdUridine_synth_cat_dom_sf"/>
</dbReference>
<evidence type="ECO:0000313" key="3">
    <source>
        <dbReference type="EMBL" id="KAL0477874.1"/>
    </source>
</evidence>
<dbReference type="Gene3D" id="3.30.70.580">
    <property type="entry name" value="Pseudouridine synthase I, catalytic domain, N-terminal subdomain"/>
    <property type="match status" value="1"/>
</dbReference>
<dbReference type="Gene3D" id="3.30.70.1560">
    <property type="entry name" value="Alpha-L RNA-binding motif"/>
    <property type="match status" value="1"/>
</dbReference>
<evidence type="ECO:0000313" key="4">
    <source>
        <dbReference type="Proteomes" id="UP001431209"/>
    </source>
</evidence>
<dbReference type="Pfam" id="PF00849">
    <property type="entry name" value="PseudoU_synth_2"/>
    <property type="match status" value="1"/>
</dbReference>
<gene>
    <name evidence="3" type="ORF">AKO1_005264</name>
</gene>
<keyword evidence="4" id="KW-1185">Reference proteome</keyword>